<dbReference type="PATRIC" id="fig|1125699.3.peg.254"/>
<organism evidence="2 3">
    <name type="scientific">Treponema maltophilum ATCC 51939</name>
    <dbReference type="NCBI Taxonomy" id="1125699"/>
    <lineage>
        <taxon>Bacteria</taxon>
        <taxon>Pseudomonadati</taxon>
        <taxon>Spirochaetota</taxon>
        <taxon>Spirochaetia</taxon>
        <taxon>Spirochaetales</taxon>
        <taxon>Treponemataceae</taxon>
        <taxon>Treponema</taxon>
    </lineage>
</organism>
<dbReference type="InterPro" id="IPR032710">
    <property type="entry name" value="NTF2-like_dom_sf"/>
</dbReference>
<dbReference type="Proteomes" id="UP000014541">
    <property type="component" value="Unassembled WGS sequence"/>
</dbReference>
<gene>
    <name evidence="2" type="ORF">HMPREF9194_00252</name>
</gene>
<dbReference type="NCBIfam" id="NF002449">
    <property type="entry name" value="PRK01617.1"/>
    <property type="match status" value="1"/>
</dbReference>
<dbReference type="HOGENOM" id="CLU_099590_0_0_12"/>
<dbReference type="InterPro" id="IPR048469">
    <property type="entry name" value="YchJ-like_M"/>
</dbReference>
<dbReference type="Pfam" id="PF02810">
    <property type="entry name" value="SEC-C"/>
    <property type="match status" value="2"/>
</dbReference>
<name>S3KJ52_TREMA</name>
<dbReference type="InterPro" id="IPR004027">
    <property type="entry name" value="SEC_C_motif"/>
</dbReference>
<dbReference type="NCBIfam" id="NF002486">
    <property type="entry name" value="PRK01752.1"/>
    <property type="match status" value="1"/>
</dbReference>
<evidence type="ECO:0000313" key="2">
    <source>
        <dbReference type="EMBL" id="EPF32257.1"/>
    </source>
</evidence>
<dbReference type="SUPFAM" id="SSF54427">
    <property type="entry name" value="NTF2-like"/>
    <property type="match status" value="1"/>
</dbReference>
<accession>S3KJ52</accession>
<dbReference type="PANTHER" id="PTHR33747:SF1">
    <property type="entry name" value="ADENYLATE CYCLASE-ASSOCIATED CAP C-TERMINAL DOMAIN-CONTAINING PROTEIN"/>
    <property type="match status" value="1"/>
</dbReference>
<dbReference type="EMBL" id="ATFF01000002">
    <property type="protein sequence ID" value="EPF32257.1"/>
    <property type="molecule type" value="Genomic_DNA"/>
</dbReference>
<dbReference type="eggNOG" id="COG3012">
    <property type="taxonomic scope" value="Bacteria"/>
</dbReference>
<dbReference type="Pfam" id="PF17775">
    <property type="entry name" value="YchJ_M-like"/>
    <property type="match status" value="1"/>
</dbReference>
<reference evidence="2 3" key="1">
    <citation type="submission" date="2013-04" db="EMBL/GenBank/DDBJ databases">
        <title>The Genome Sequence of Treponema maltophilum ATCC 51939.</title>
        <authorList>
            <consortium name="The Broad Institute Genomics Platform"/>
            <person name="Earl A."/>
            <person name="Ward D."/>
            <person name="Feldgarden M."/>
            <person name="Gevers D."/>
            <person name="Leonetti C."/>
            <person name="Blanton J.M."/>
            <person name="Dewhirst F.E."/>
            <person name="Izard J."/>
            <person name="Walker B."/>
            <person name="Young S."/>
            <person name="Zeng Q."/>
            <person name="Gargeya S."/>
            <person name="Fitzgerald M."/>
            <person name="Haas B."/>
            <person name="Abouelleil A."/>
            <person name="Allen A.W."/>
            <person name="Alvarado L."/>
            <person name="Arachchi H.M."/>
            <person name="Berlin A.M."/>
            <person name="Chapman S.B."/>
            <person name="Gainer-Dewar J."/>
            <person name="Goldberg J."/>
            <person name="Griggs A."/>
            <person name="Gujja S."/>
            <person name="Hansen M."/>
            <person name="Howarth C."/>
            <person name="Imamovic A."/>
            <person name="Ireland A."/>
            <person name="Larimer J."/>
            <person name="McCowan C."/>
            <person name="Murphy C."/>
            <person name="Pearson M."/>
            <person name="Poon T.W."/>
            <person name="Priest M."/>
            <person name="Roberts A."/>
            <person name="Saif S."/>
            <person name="Shea T."/>
            <person name="Sisk P."/>
            <person name="Sykes S."/>
            <person name="Wortman J."/>
            <person name="Nusbaum C."/>
            <person name="Birren B."/>
        </authorList>
    </citation>
    <scope>NUCLEOTIDE SEQUENCE [LARGE SCALE GENOMIC DNA]</scope>
    <source>
        <strain evidence="2 3">ATCC 51939</strain>
    </source>
</reference>
<dbReference type="PANTHER" id="PTHR33747">
    <property type="entry name" value="UPF0225 PROTEIN SCO1677"/>
    <property type="match status" value="1"/>
</dbReference>
<dbReference type="STRING" id="1125699.HMPREF9194_00252"/>
<dbReference type="OrthoDB" id="9814022at2"/>
<dbReference type="AlphaFoldDB" id="S3KJ52"/>
<keyword evidence="3" id="KW-1185">Reference proteome</keyword>
<comment type="caution">
    <text evidence="2">The sequence shown here is derived from an EMBL/GenBank/DDBJ whole genome shotgun (WGS) entry which is preliminary data.</text>
</comment>
<proteinExistence type="predicted"/>
<feature type="domain" description="YchJ-like middle NTF2-like" evidence="1">
    <location>
        <begin position="34"/>
        <end position="134"/>
    </location>
</feature>
<evidence type="ECO:0000259" key="1">
    <source>
        <dbReference type="Pfam" id="PF17775"/>
    </source>
</evidence>
<evidence type="ECO:0000313" key="3">
    <source>
        <dbReference type="Proteomes" id="UP000014541"/>
    </source>
</evidence>
<dbReference type="RefSeq" id="WP_016524554.1">
    <property type="nucleotide sequence ID" value="NZ_KE332518.1"/>
</dbReference>
<protein>
    <recommendedName>
        <fullName evidence="1">YchJ-like middle NTF2-like domain-containing protein</fullName>
    </recommendedName>
</protein>
<dbReference type="SUPFAM" id="SSF103642">
    <property type="entry name" value="Sec-C motif"/>
    <property type="match status" value="2"/>
</dbReference>
<sequence length="168" mass="18657">MEKQNTQKQCPCGSGKLFADCCGPVIAGKTAAKTAESLMRARYSAYVMHDIDFIVSSCAHEKGENNIDTEETRRWSEESEWLGLKIINTEKGGENDTQGIVEFGAAYSRKGLKDVHKEKAEFVKENGRWLYKTGTITPVTIVREGKKPGRNESCPCGSGKKYKHCCGR</sequence>
<dbReference type="Gene3D" id="3.10.450.50">
    <property type="match status" value="1"/>
</dbReference>